<keyword evidence="13" id="KW-1185">Reference proteome</keyword>
<dbReference type="PANTHER" id="PTHR30576">
    <property type="entry name" value="COLANIC BIOSYNTHESIS UDP-GLUCOSE LIPID CARRIER TRANSFERASE"/>
    <property type="match status" value="1"/>
</dbReference>
<evidence type="ECO:0000256" key="7">
    <source>
        <dbReference type="ARBA" id="ARBA00023136"/>
    </source>
</evidence>
<evidence type="ECO:0000313" key="13">
    <source>
        <dbReference type="Proteomes" id="UP000559404"/>
    </source>
</evidence>
<keyword evidence="7 10" id="KW-0472">Membrane</keyword>
<evidence type="ECO:0000256" key="2">
    <source>
        <dbReference type="ARBA" id="ARBA00006464"/>
    </source>
</evidence>
<keyword evidence="8" id="KW-0270">Exopolysaccharide synthesis</keyword>
<accession>A0A838XNH8</accession>
<name>A0A838XNH8_9HYPH</name>
<dbReference type="GO" id="GO:0016780">
    <property type="term" value="F:phosphotransferase activity, for other substituted phosphate groups"/>
    <property type="evidence" value="ECO:0007669"/>
    <property type="project" value="TreeGrafter"/>
</dbReference>
<evidence type="ECO:0000256" key="6">
    <source>
        <dbReference type="ARBA" id="ARBA00022989"/>
    </source>
</evidence>
<evidence type="ECO:0000256" key="8">
    <source>
        <dbReference type="ARBA" id="ARBA00023169"/>
    </source>
</evidence>
<keyword evidence="4 12" id="KW-0808">Transferase</keyword>
<dbReference type="GO" id="GO:0000271">
    <property type="term" value="P:polysaccharide biosynthetic process"/>
    <property type="evidence" value="ECO:0007669"/>
    <property type="project" value="UniProtKB-KW"/>
</dbReference>
<evidence type="ECO:0000256" key="3">
    <source>
        <dbReference type="ARBA" id="ARBA00022475"/>
    </source>
</evidence>
<keyword evidence="5 10" id="KW-0812">Transmembrane</keyword>
<reference evidence="12 13" key="2">
    <citation type="submission" date="2020-08" db="EMBL/GenBank/DDBJ databases">
        <title>Stappia taiwanensis sp. nov., isolated from a coastal thermal spring.</title>
        <authorList>
            <person name="Kampfer P."/>
        </authorList>
    </citation>
    <scope>NUCLEOTIDE SEQUENCE [LARGE SCALE GENOMIC DNA]</scope>
    <source>
        <strain evidence="12 13">DSM 23284</strain>
    </source>
</reference>
<evidence type="ECO:0000256" key="9">
    <source>
        <dbReference type="SAM" id="MobiDB-lite"/>
    </source>
</evidence>
<organism evidence="12 13">
    <name type="scientific">Stappia taiwanensis</name>
    <dbReference type="NCBI Taxonomy" id="992267"/>
    <lineage>
        <taxon>Bacteria</taxon>
        <taxon>Pseudomonadati</taxon>
        <taxon>Pseudomonadota</taxon>
        <taxon>Alphaproteobacteria</taxon>
        <taxon>Hyphomicrobiales</taxon>
        <taxon>Stappiaceae</taxon>
        <taxon>Stappia</taxon>
    </lineage>
</organism>
<feature type="compositionally biased region" description="Basic residues" evidence="9">
    <location>
        <begin position="1"/>
        <end position="11"/>
    </location>
</feature>
<reference evidence="12 13" key="1">
    <citation type="submission" date="2020-07" db="EMBL/GenBank/DDBJ databases">
        <authorList>
            <person name="Li M."/>
        </authorList>
    </citation>
    <scope>NUCLEOTIDE SEQUENCE [LARGE SCALE GENOMIC DNA]</scope>
    <source>
        <strain evidence="12 13">DSM 23284</strain>
    </source>
</reference>
<evidence type="ECO:0000259" key="11">
    <source>
        <dbReference type="Pfam" id="PF02397"/>
    </source>
</evidence>
<keyword evidence="6 10" id="KW-1133">Transmembrane helix</keyword>
<evidence type="ECO:0000256" key="10">
    <source>
        <dbReference type="SAM" id="Phobius"/>
    </source>
</evidence>
<evidence type="ECO:0000256" key="1">
    <source>
        <dbReference type="ARBA" id="ARBA00004236"/>
    </source>
</evidence>
<sequence length="222" mass="25392">MHGRSSRRAAKGRIGQVHGTPGRGKRLMDIVLSASALLFLAPAFLVIVAVLYLADGRPFIFSHKRIGRDGRSFSCLKFRTMRRDADQRLAELLANDPECRKEWEEKHKLLNDPRIHRVGKFLRVSSLDELPQFINVLRGEMSLVGPRPVVASELERYGRDADYYLALTPGITGLWQISGRNDTSYRERVKYDVEYYETQSVWKDIVILWKTVGVVLFARNGC</sequence>
<dbReference type="AlphaFoldDB" id="A0A838XNH8"/>
<evidence type="ECO:0000313" key="12">
    <source>
        <dbReference type="EMBL" id="MBA4611752.1"/>
    </source>
</evidence>
<dbReference type="Proteomes" id="UP000559404">
    <property type="component" value="Unassembled WGS sequence"/>
</dbReference>
<dbReference type="PANTHER" id="PTHR30576:SF4">
    <property type="entry name" value="UNDECAPRENYL-PHOSPHATE GALACTOSE PHOSPHOTRANSFERASE"/>
    <property type="match status" value="1"/>
</dbReference>
<dbReference type="GO" id="GO:0005886">
    <property type="term" value="C:plasma membrane"/>
    <property type="evidence" value="ECO:0007669"/>
    <property type="project" value="UniProtKB-SubCell"/>
</dbReference>
<keyword evidence="3" id="KW-1003">Cell membrane</keyword>
<feature type="transmembrane region" description="Helical" evidence="10">
    <location>
        <begin position="30"/>
        <end position="54"/>
    </location>
</feature>
<dbReference type="InterPro" id="IPR003362">
    <property type="entry name" value="Bact_transf"/>
</dbReference>
<comment type="similarity">
    <text evidence="2">Belongs to the bacterial sugar transferase family.</text>
</comment>
<gene>
    <name evidence="12" type="ORF">H1W37_08830</name>
</gene>
<dbReference type="Pfam" id="PF02397">
    <property type="entry name" value="Bac_transf"/>
    <property type="match status" value="1"/>
</dbReference>
<proteinExistence type="inferred from homology"/>
<protein>
    <submittedName>
        <fullName evidence="12">Sugar transferase</fullName>
    </submittedName>
</protein>
<comment type="caution">
    <text evidence="12">The sequence shown here is derived from an EMBL/GenBank/DDBJ whole genome shotgun (WGS) entry which is preliminary data.</text>
</comment>
<evidence type="ECO:0000256" key="4">
    <source>
        <dbReference type="ARBA" id="ARBA00022679"/>
    </source>
</evidence>
<evidence type="ECO:0000256" key="5">
    <source>
        <dbReference type="ARBA" id="ARBA00022692"/>
    </source>
</evidence>
<dbReference type="EMBL" id="JACEON010000006">
    <property type="protein sequence ID" value="MBA4611752.1"/>
    <property type="molecule type" value="Genomic_DNA"/>
</dbReference>
<feature type="domain" description="Bacterial sugar transferase" evidence="11">
    <location>
        <begin position="25"/>
        <end position="216"/>
    </location>
</feature>
<comment type="subcellular location">
    <subcellularLocation>
        <location evidence="1">Cell membrane</location>
    </subcellularLocation>
</comment>
<feature type="region of interest" description="Disordered" evidence="9">
    <location>
        <begin position="1"/>
        <end position="20"/>
    </location>
</feature>